<protein>
    <submittedName>
        <fullName evidence="2">Kinase/ NEK</fullName>
    </submittedName>
</protein>
<dbReference type="GO" id="GO:0005524">
    <property type="term" value="F:ATP binding"/>
    <property type="evidence" value="ECO:0007669"/>
    <property type="project" value="InterPro"/>
</dbReference>
<dbReference type="Proteomes" id="UP000070089">
    <property type="component" value="Unassembled WGS sequence"/>
</dbReference>
<accession>A0A132NYC6</accession>
<dbReference type="PANTHER" id="PTHR24120:SF4">
    <property type="entry name" value="GH07239P"/>
    <property type="match status" value="1"/>
</dbReference>
<dbReference type="InterPro" id="IPR000719">
    <property type="entry name" value="Prot_kinase_dom"/>
</dbReference>
<dbReference type="SUPFAM" id="SSF56112">
    <property type="entry name" value="Protein kinase-like (PK-like)"/>
    <property type="match status" value="1"/>
</dbReference>
<dbReference type="Gene3D" id="1.25.40.20">
    <property type="entry name" value="Ankyrin repeat-containing domain"/>
    <property type="match status" value="2"/>
</dbReference>
<dbReference type="InterPro" id="IPR002110">
    <property type="entry name" value="Ankyrin_rpt"/>
</dbReference>
<evidence type="ECO:0000259" key="1">
    <source>
        <dbReference type="PROSITE" id="PS50011"/>
    </source>
</evidence>
<comment type="caution">
    <text evidence="2">The sequence shown here is derived from an EMBL/GenBank/DDBJ whole genome shotgun (WGS) entry which is preliminary data.</text>
</comment>
<dbReference type="AlphaFoldDB" id="A0A132NYC6"/>
<organism evidence="2 3">
    <name type="scientific">Giardia duodenalis assemblage B</name>
    <dbReference type="NCBI Taxonomy" id="1394984"/>
    <lineage>
        <taxon>Eukaryota</taxon>
        <taxon>Metamonada</taxon>
        <taxon>Diplomonadida</taxon>
        <taxon>Hexamitidae</taxon>
        <taxon>Giardiinae</taxon>
        <taxon>Giardia</taxon>
    </lineage>
</organism>
<name>A0A132NYC6_GIAIN</name>
<evidence type="ECO:0000313" key="3">
    <source>
        <dbReference type="Proteomes" id="UP000070089"/>
    </source>
</evidence>
<dbReference type="Pfam" id="PF00069">
    <property type="entry name" value="Pkinase"/>
    <property type="match status" value="1"/>
</dbReference>
<dbReference type="Gene3D" id="1.10.510.10">
    <property type="entry name" value="Transferase(Phosphotransferase) domain 1"/>
    <property type="match status" value="1"/>
</dbReference>
<dbReference type="SMART" id="SM00248">
    <property type="entry name" value="ANK"/>
    <property type="match status" value="4"/>
</dbReference>
<dbReference type="EMBL" id="JXTI01000015">
    <property type="protein sequence ID" value="KWX15076.1"/>
    <property type="molecule type" value="Genomic_DNA"/>
</dbReference>
<sequence>MDGYLSTLTVSRMLTPHSAIVTPQSSLDKYILRCLPASSLAPDVLSNIMSDVGFVIREKCHWMVQCFVEKLVDDDTRMDLSTDSRNYYVLTECYASDSLQALVVTRDRVRKPFAEDEIIQTLLQLIMPVEFLMKIGWRDTSFFKHVLHPNRLRVGNNGLISLDICHAIVSSKIELEQFRDEKAYMPPEIVSGDSSPYDERSFIWTIGFILFNMMCSGYPYGEINFKDVTQKPEYDDDVDDSGNMKSEQERIEGMDLYLYVSKRLNAELSRHYSKQLRELIRVMLSAYYGERPTILNIYARPFVFSHIMDVYKMRGEFSVEGGTPLMVAARIGDMHYITQCSSQFHIQDTKGRTALMFAAANGCAQACDYLIPHEASQRDYKKWTALMYAAANGHVNCAKMLYMHENGLCNVDNDTALIIAAERNHVEIVDFLAPFESGRERQNGESALVVAAWHCYPRCVALLMHTEAPRYAEKALRAVTDPLCIGSEAKKQVIIAMLTDYLGAKVLPLKYISEPREEFLTENIGLLAQTNSLHIL</sequence>
<reference evidence="2 3" key="1">
    <citation type="journal article" date="2015" name="Mol. Biochem. Parasitol.">
        <title>Identification of polymorphic genes for use in assemblage B genotyping assays through comparative genomics of multiple assemblage B Giardia duodenalis isolates.</title>
        <authorList>
            <person name="Wielinga C."/>
            <person name="Thompson R.C."/>
            <person name="Monis P."/>
            <person name="Ryan U."/>
        </authorList>
    </citation>
    <scope>NUCLEOTIDE SEQUENCE [LARGE SCALE GENOMIC DNA]</scope>
    <source>
        <strain evidence="2 3">BAH15c1</strain>
    </source>
</reference>
<evidence type="ECO:0000313" key="2">
    <source>
        <dbReference type="EMBL" id="KWX15076.1"/>
    </source>
</evidence>
<dbReference type="PANTHER" id="PTHR24120">
    <property type="entry name" value="GH07239P"/>
    <property type="match status" value="1"/>
</dbReference>
<keyword evidence="2" id="KW-0418">Kinase</keyword>
<dbReference type="InterPro" id="IPR036770">
    <property type="entry name" value="Ankyrin_rpt-contain_sf"/>
</dbReference>
<keyword evidence="2" id="KW-0808">Transferase</keyword>
<gene>
    <name evidence="2" type="ORF">QR46_0878</name>
</gene>
<dbReference type="InterPro" id="IPR011009">
    <property type="entry name" value="Kinase-like_dom_sf"/>
</dbReference>
<dbReference type="SMART" id="SM00220">
    <property type="entry name" value="S_TKc"/>
    <property type="match status" value="1"/>
</dbReference>
<dbReference type="GO" id="GO:0004672">
    <property type="term" value="F:protein kinase activity"/>
    <property type="evidence" value="ECO:0007669"/>
    <property type="project" value="InterPro"/>
</dbReference>
<dbReference type="OrthoDB" id="341259at2759"/>
<dbReference type="PROSITE" id="PS50011">
    <property type="entry name" value="PROTEIN_KINASE_DOM"/>
    <property type="match status" value="1"/>
</dbReference>
<proteinExistence type="predicted"/>
<dbReference type="Pfam" id="PF12796">
    <property type="entry name" value="Ank_2"/>
    <property type="match status" value="2"/>
</dbReference>
<dbReference type="SUPFAM" id="SSF48403">
    <property type="entry name" value="Ankyrin repeat"/>
    <property type="match status" value="1"/>
</dbReference>
<feature type="domain" description="Protein kinase" evidence="1">
    <location>
        <begin position="1"/>
        <end position="303"/>
    </location>
</feature>
<dbReference type="VEuPathDB" id="GiardiaDB:QR46_0878"/>